<gene>
    <name evidence="2" type="ORF">PV07_01945</name>
</gene>
<name>A0A0D2DHK6_9EURO</name>
<proteinExistence type="predicted"/>
<evidence type="ECO:0000313" key="3">
    <source>
        <dbReference type="Proteomes" id="UP000054466"/>
    </source>
</evidence>
<dbReference type="EMBL" id="KN847040">
    <property type="protein sequence ID" value="KIW35239.1"/>
    <property type="molecule type" value="Genomic_DNA"/>
</dbReference>
<dbReference type="AlphaFoldDB" id="A0A0D2DHK6"/>
<dbReference type="HOGENOM" id="CLU_2037813_0_0_1"/>
<feature type="compositionally biased region" description="Polar residues" evidence="1">
    <location>
        <begin position="1"/>
        <end position="14"/>
    </location>
</feature>
<dbReference type="Proteomes" id="UP000054466">
    <property type="component" value="Unassembled WGS sequence"/>
</dbReference>
<accession>A0A0D2DHK6</accession>
<dbReference type="GeneID" id="27341139"/>
<feature type="region of interest" description="Disordered" evidence="1">
    <location>
        <begin position="56"/>
        <end position="94"/>
    </location>
</feature>
<sequence length="121" mass="12833">MQHTRTCRNASASPEPSRLGGCRLPPPVHAPKMFEEGANVHENPGLRESVLGNHRLRRSDQQASSEIFCDHGKLSPLKIGPPSSQSAATKPTSIAQGIHSMFKLDASVGDEDESAHSGAAA</sequence>
<reference evidence="2 3" key="1">
    <citation type="submission" date="2015-01" db="EMBL/GenBank/DDBJ databases">
        <title>The Genome Sequence of Cladophialophora immunda CBS83496.</title>
        <authorList>
            <consortium name="The Broad Institute Genomics Platform"/>
            <person name="Cuomo C."/>
            <person name="de Hoog S."/>
            <person name="Gorbushina A."/>
            <person name="Stielow B."/>
            <person name="Teixiera M."/>
            <person name="Abouelleil A."/>
            <person name="Chapman S.B."/>
            <person name="Priest M."/>
            <person name="Young S.K."/>
            <person name="Wortman J."/>
            <person name="Nusbaum C."/>
            <person name="Birren B."/>
        </authorList>
    </citation>
    <scope>NUCLEOTIDE SEQUENCE [LARGE SCALE GENOMIC DNA]</scope>
    <source>
        <strain evidence="2 3">CBS 83496</strain>
    </source>
</reference>
<evidence type="ECO:0000256" key="1">
    <source>
        <dbReference type="SAM" id="MobiDB-lite"/>
    </source>
</evidence>
<feature type="region of interest" description="Disordered" evidence="1">
    <location>
        <begin position="1"/>
        <end position="28"/>
    </location>
</feature>
<organism evidence="2 3">
    <name type="scientific">Cladophialophora immunda</name>
    <dbReference type="NCBI Taxonomy" id="569365"/>
    <lineage>
        <taxon>Eukaryota</taxon>
        <taxon>Fungi</taxon>
        <taxon>Dikarya</taxon>
        <taxon>Ascomycota</taxon>
        <taxon>Pezizomycotina</taxon>
        <taxon>Eurotiomycetes</taxon>
        <taxon>Chaetothyriomycetidae</taxon>
        <taxon>Chaetothyriales</taxon>
        <taxon>Herpotrichiellaceae</taxon>
        <taxon>Cladophialophora</taxon>
    </lineage>
</organism>
<keyword evidence="3" id="KW-1185">Reference proteome</keyword>
<evidence type="ECO:0000313" key="2">
    <source>
        <dbReference type="EMBL" id="KIW35239.1"/>
    </source>
</evidence>
<protein>
    <submittedName>
        <fullName evidence="2">Uncharacterized protein</fullName>
    </submittedName>
</protein>
<dbReference type="VEuPathDB" id="FungiDB:PV07_01945"/>
<feature type="compositionally biased region" description="Polar residues" evidence="1">
    <location>
        <begin position="82"/>
        <end position="94"/>
    </location>
</feature>
<dbReference type="RefSeq" id="XP_016255455.1">
    <property type="nucleotide sequence ID" value="XM_016388527.1"/>
</dbReference>